<reference evidence="2 3" key="1">
    <citation type="submission" date="2021-06" db="EMBL/GenBank/DDBJ databases">
        <authorList>
            <person name="Kallberg Y."/>
            <person name="Tangrot J."/>
            <person name="Rosling A."/>
        </authorList>
    </citation>
    <scope>NUCLEOTIDE SEQUENCE [LARGE SCALE GENOMIC DNA]</scope>
    <source>
        <strain evidence="2 3">120-4 pot B 10/14</strain>
    </source>
</reference>
<organism evidence="2 3">
    <name type="scientific">Gigaspora margarita</name>
    <dbReference type="NCBI Taxonomy" id="4874"/>
    <lineage>
        <taxon>Eukaryota</taxon>
        <taxon>Fungi</taxon>
        <taxon>Fungi incertae sedis</taxon>
        <taxon>Mucoromycota</taxon>
        <taxon>Glomeromycotina</taxon>
        <taxon>Glomeromycetes</taxon>
        <taxon>Diversisporales</taxon>
        <taxon>Gigasporaceae</taxon>
        <taxon>Gigaspora</taxon>
    </lineage>
</organism>
<comment type="caution">
    <text evidence="2">The sequence shown here is derived from an EMBL/GenBank/DDBJ whole genome shotgun (WGS) entry which is preliminary data.</text>
</comment>
<feature type="region of interest" description="Disordered" evidence="1">
    <location>
        <begin position="18"/>
        <end position="51"/>
    </location>
</feature>
<keyword evidence="3" id="KW-1185">Reference proteome</keyword>
<protein>
    <submittedName>
        <fullName evidence="2">8966_t:CDS:1</fullName>
    </submittedName>
</protein>
<gene>
    <name evidence="2" type="ORF">GMARGA_LOCUS16172</name>
</gene>
<sequence length="73" mass="8875">MVEQLEYHRAQQRKAYRLRTEAELSQQTEHRHKNRRAAYVHHTQQKRASNTVRMQIYDTTTVEHHYLGSIDIE</sequence>
<dbReference type="Proteomes" id="UP000789901">
    <property type="component" value="Unassembled WGS sequence"/>
</dbReference>
<accession>A0ABN7VBP9</accession>
<name>A0ABN7VBP9_GIGMA</name>
<evidence type="ECO:0000256" key="1">
    <source>
        <dbReference type="SAM" id="MobiDB-lite"/>
    </source>
</evidence>
<evidence type="ECO:0000313" key="3">
    <source>
        <dbReference type="Proteomes" id="UP000789901"/>
    </source>
</evidence>
<feature type="non-terminal residue" evidence="2">
    <location>
        <position position="73"/>
    </location>
</feature>
<evidence type="ECO:0000313" key="2">
    <source>
        <dbReference type="EMBL" id="CAG8748973.1"/>
    </source>
</evidence>
<proteinExistence type="predicted"/>
<feature type="compositionally biased region" description="Basic residues" evidence="1">
    <location>
        <begin position="30"/>
        <end position="45"/>
    </location>
</feature>
<dbReference type="EMBL" id="CAJVQB010011601">
    <property type="protein sequence ID" value="CAG8748973.1"/>
    <property type="molecule type" value="Genomic_DNA"/>
</dbReference>